<gene>
    <name evidence="1" type="ORF">E2C01_022824</name>
</gene>
<evidence type="ECO:0000313" key="1">
    <source>
        <dbReference type="EMBL" id="MPC29583.1"/>
    </source>
</evidence>
<reference evidence="1 2" key="1">
    <citation type="submission" date="2019-05" db="EMBL/GenBank/DDBJ databases">
        <title>Another draft genome of Portunus trituberculatus and its Hox gene families provides insights of decapod evolution.</title>
        <authorList>
            <person name="Jeong J.-H."/>
            <person name="Song I."/>
            <person name="Kim S."/>
            <person name="Choi T."/>
            <person name="Kim D."/>
            <person name="Ryu S."/>
            <person name="Kim W."/>
        </authorList>
    </citation>
    <scope>NUCLEOTIDE SEQUENCE [LARGE SCALE GENOMIC DNA]</scope>
    <source>
        <tissue evidence="1">Muscle</tissue>
    </source>
</reference>
<evidence type="ECO:0000313" key="2">
    <source>
        <dbReference type="Proteomes" id="UP000324222"/>
    </source>
</evidence>
<comment type="caution">
    <text evidence="1">The sequence shown here is derived from an EMBL/GenBank/DDBJ whole genome shotgun (WGS) entry which is preliminary data.</text>
</comment>
<keyword evidence="2" id="KW-1185">Reference proteome</keyword>
<dbReference type="EMBL" id="VSRR010002096">
    <property type="protein sequence ID" value="MPC29583.1"/>
    <property type="molecule type" value="Genomic_DNA"/>
</dbReference>
<dbReference type="AlphaFoldDB" id="A0A5B7E9D6"/>
<accession>A0A5B7E9D6</accession>
<organism evidence="1 2">
    <name type="scientific">Portunus trituberculatus</name>
    <name type="common">Swimming crab</name>
    <name type="synonym">Neptunus trituberculatus</name>
    <dbReference type="NCBI Taxonomy" id="210409"/>
    <lineage>
        <taxon>Eukaryota</taxon>
        <taxon>Metazoa</taxon>
        <taxon>Ecdysozoa</taxon>
        <taxon>Arthropoda</taxon>
        <taxon>Crustacea</taxon>
        <taxon>Multicrustacea</taxon>
        <taxon>Malacostraca</taxon>
        <taxon>Eumalacostraca</taxon>
        <taxon>Eucarida</taxon>
        <taxon>Decapoda</taxon>
        <taxon>Pleocyemata</taxon>
        <taxon>Brachyura</taxon>
        <taxon>Eubrachyura</taxon>
        <taxon>Portunoidea</taxon>
        <taxon>Portunidae</taxon>
        <taxon>Portuninae</taxon>
        <taxon>Portunus</taxon>
    </lineage>
</organism>
<proteinExistence type="predicted"/>
<protein>
    <submittedName>
        <fullName evidence="1">Uncharacterized protein</fullName>
    </submittedName>
</protein>
<dbReference type="Proteomes" id="UP000324222">
    <property type="component" value="Unassembled WGS sequence"/>
</dbReference>
<name>A0A5B7E9D6_PORTR</name>
<sequence length="69" mass="7981">MSRIITYAHLVQQPPVQFVFYHLYEYQVLRGPPRGRPWHNRGCPDAVLFIALIISGCRCISQRTQAPTL</sequence>